<feature type="chain" id="PRO_5040126443" description="Phytocyanin domain-containing protein" evidence="1">
    <location>
        <begin position="19"/>
        <end position="184"/>
    </location>
</feature>
<evidence type="ECO:0000313" key="3">
    <source>
        <dbReference type="EMBL" id="KAF9514465.1"/>
    </source>
</evidence>
<comment type="caution">
    <text evidence="3">The sequence shown here is derived from an EMBL/GenBank/DDBJ whole genome shotgun (WGS) entry which is preliminary data.</text>
</comment>
<dbReference type="CDD" id="cd00920">
    <property type="entry name" value="Cupredoxin"/>
    <property type="match status" value="1"/>
</dbReference>
<dbReference type="InterPro" id="IPR003245">
    <property type="entry name" value="Phytocyanin_dom"/>
</dbReference>
<reference evidence="3" key="1">
    <citation type="journal article" date="2020" name="Nat. Commun.">
        <title>Large-scale genome sequencing of mycorrhizal fungi provides insights into the early evolution of symbiotic traits.</title>
        <authorList>
            <person name="Miyauchi S."/>
            <person name="Kiss E."/>
            <person name="Kuo A."/>
            <person name="Drula E."/>
            <person name="Kohler A."/>
            <person name="Sanchez-Garcia M."/>
            <person name="Morin E."/>
            <person name="Andreopoulos B."/>
            <person name="Barry K.W."/>
            <person name="Bonito G."/>
            <person name="Buee M."/>
            <person name="Carver A."/>
            <person name="Chen C."/>
            <person name="Cichocki N."/>
            <person name="Clum A."/>
            <person name="Culley D."/>
            <person name="Crous P.W."/>
            <person name="Fauchery L."/>
            <person name="Girlanda M."/>
            <person name="Hayes R.D."/>
            <person name="Keri Z."/>
            <person name="LaButti K."/>
            <person name="Lipzen A."/>
            <person name="Lombard V."/>
            <person name="Magnuson J."/>
            <person name="Maillard F."/>
            <person name="Murat C."/>
            <person name="Nolan M."/>
            <person name="Ohm R.A."/>
            <person name="Pangilinan J."/>
            <person name="Pereira M.F."/>
            <person name="Perotto S."/>
            <person name="Peter M."/>
            <person name="Pfister S."/>
            <person name="Riley R."/>
            <person name="Sitrit Y."/>
            <person name="Stielow J.B."/>
            <person name="Szollosi G."/>
            <person name="Zifcakova L."/>
            <person name="Stursova M."/>
            <person name="Spatafora J.W."/>
            <person name="Tedersoo L."/>
            <person name="Vaario L.M."/>
            <person name="Yamada A."/>
            <person name="Yan M."/>
            <person name="Wang P."/>
            <person name="Xu J."/>
            <person name="Bruns T."/>
            <person name="Baldrian P."/>
            <person name="Vilgalys R."/>
            <person name="Dunand C."/>
            <person name="Henrissat B."/>
            <person name="Grigoriev I.V."/>
            <person name="Hibbett D."/>
            <person name="Nagy L.G."/>
            <person name="Martin F.M."/>
        </authorList>
    </citation>
    <scope>NUCLEOTIDE SEQUENCE</scope>
    <source>
        <strain evidence="3">UP504</strain>
    </source>
</reference>
<protein>
    <recommendedName>
        <fullName evidence="2">Phytocyanin domain-containing protein</fullName>
    </recommendedName>
</protein>
<keyword evidence="4" id="KW-1185">Reference proteome</keyword>
<gene>
    <name evidence="3" type="ORF">BS47DRAFT_872384</name>
</gene>
<name>A0A9P6DY18_9AGAM</name>
<evidence type="ECO:0000256" key="1">
    <source>
        <dbReference type="SAM" id="SignalP"/>
    </source>
</evidence>
<evidence type="ECO:0000259" key="2">
    <source>
        <dbReference type="Pfam" id="PF02298"/>
    </source>
</evidence>
<sequence>MRLSLILALASSAASAFAADQRVVVGLNGTLVFSPANFTSSVGDTVTFEFHARNHTVTQSTFSSPCTPSLNASSGTVVNSGFIPVAANATTFPTYTITINETSPLWFFCAQEPHCEKGMVGAVNAPTTGNNTFAAFLAKALALDKFGFPLSNRLKAFSILREGRWKRCKRKQLLQVEFELDGVT</sequence>
<dbReference type="OrthoDB" id="1921208at2759"/>
<accession>A0A9P6DY18</accession>
<feature type="signal peptide" evidence="1">
    <location>
        <begin position="1"/>
        <end position="18"/>
    </location>
</feature>
<dbReference type="Proteomes" id="UP000886523">
    <property type="component" value="Unassembled WGS sequence"/>
</dbReference>
<keyword evidence="1" id="KW-0732">Signal</keyword>
<dbReference type="PANTHER" id="PTHR34883">
    <property type="entry name" value="SERINE-RICH PROTEIN, PUTATIVE-RELATED-RELATED"/>
    <property type="match status" value="1"/>
</dbReference>
<dbReference type="Gene3D" id="2.60.40.420">
    <property type="entry name" value="Cupredoxins - blue copper proteins"/>
    <property type="match status" value="1"/>
</dbReference>
<dbReference type="InterPro" id="IPR052953">
    <property type="entry name" value="Ser-rich/MCO-related"/>
</dbReference>
<proteinExistence type="predicted"/>
<dbReference type="GO" id="GO:0009055">
    <property type="term" value="F:electron transfer activity"/>
    <property type="evidence" value="ECO:0007669"/>
    <property type="project" value="InterPro"/>
</dbReference>
<dbReference type="SUPFAM" id="SSF49503">
    <property type="entry name" value="Cupredoxins"/>
    <property type="match status" value="1"/>
</dbReference>
<organism evidence="3 4">
    <name type="scientific">Hydnum rufescens UP504</name>
    <dbReference type="NCBI Taxonomy" id="1448309"/>
    <lineage>
        <taxon>Eukaryota</taxon>
        <taxon>Fungi</taxon>
        <taxon>Dikarya</taxon>
        <taxon>Basidiomycota</taxon>
        <taxon>Agaricomycotina</taxon>
        <taxon>Agaricomycetes</taxon>
        <taxon>Cantharellales</taxon>
        <taxon>Hydnaceae</taxon>
        <taxon>Hydnum</taxon>
    </lineage>
</organism>
<dbReference type="EMBL" id="MU128960">
    <property type="protein sequence ID" value="KAF9514465.1"/>
    <property type="molecule type" value="Genomic_DNA"/>
</dbReference>
<feature type="domain" description="Phytocyanin" evidence="2">
    <location>
        <begin position="41"/>
        <end position="119"/>
    </location>
</feature>
<dbReference type="InterPro" id="IPR008972">
    <property type="entry name" value="Cupredoxin"/>
</dbReference>
<evidence type="ECO:0000313" key="4">
    <source>
        <dbReference type="Proteomes" id="UP000886523"/>
    </source>
</evidence>
<dbReference type="AlphaFoldDB" id="A0A9P6DY18"/>
<dbReference type="Pfam" id="PF02298">
    <property type="entry name" value="Cu_bind_like"/>
    <property type="match status" value="1"/>
</dbReference>
<dbReference type="PANTHER" id="PTHR34883:SF15">
    <property type="entry name" value="EXTRACELLULAR SERINE-RICH PROTEIN"/>
    <property type="match status" value="1"/>
</dbReference>